<reference evidence="2" key="2">
    <citation type="journal article" date="2021" name="Genome Biol. Evol.">
        <title>Developing a high-quality reference genome for a parasitic bivalve with doubly uniparental inheritance (Bivalvia: Unionida).</title>
        <authorList>
            <person name="Smith C.H."/>
        </authorList>
    </citation>
    <scope>NUCLEOTIDE SEQUENCE</scope>
    <source>
        <strain evidence="2">CHS0354</strain>
        <tissue evidence="2">Mantle</tissue>
    </source>
</reference>
<dbReference type="Proteomes" id="UP001195483">
    <property type="component" value="Unassembled WGS sequence"/>
</dbReference>
<keyword evidence="3" id="KW-1185">Reference proteome</keyword>
<feature type="compositionally biased region" description="Basic and acidic residues" evidence="1">
    <location>
        <begin position="1"/>
        <end position="30"/>
    </location>
</feature>
<organism evidence="2 3">
    <name type="scientific">Potamilus streckersoni</name>
    <dbReference type="NCBI Taxonomy" id="2493646"/>
    <lineage>
        <taxon>Eukaryota</taxon>
        <taxon>Metazoa</taxon>
        <taxon>Spiralia</taxon>
        <taxon>Lophotrochozoa</taxon>
        <taxon>Mollusca</taxon>
        <taxon>Bivalvia</taxon>
        <taxon>Autobranchia</taxon>
        <taxon>Heteroconchia</taxon>
        <taxon>Palaeoheterodonta</taxon>
        <taxon>Unionida</taxon>
        <taxon>Unionoidea</taxon>
        <taxon>Unionidae</taxon>
        <taxon>Ambleminae</taxon>
        <taxon>Lampsilini</taxon>
        <taxon>Potamilus</taxon>
    </lineage>
</organism>
<feature type="region of interest" description="Disordered" evidence="1">
    <location>
        <begin position="1"/>
        <end position="67"/>
    </location>
</feature>
<accession>A0AAE0STT4</accession>
<feature type="compositionally biased region" description="Low complexity" evidence="1">
    <location>
        <begin position="57"/>
        <end position="67"/>
    </location>
</feature>
<gene>
    <name evidence="2" type="ORF">CHS0354_029360</name>
</gene>
<name>A0AAE0STT4_9BIVA</name>
<evidence type="ECO:0000313" key="2">
    <source>
        <dbReference type="EMBL" id="KAK3597806.1"/>
    </source>
</evidence>
<sequence length="67" mass="7450">MFTDQEHVDNLQRKEVRPNAKHDGEGDTRWRRSTAAPNEAVSPVSRVNKETGRRRTTSTTGSTVVAG</sequence>
<proteinExistence type="predicted"/>
<evidence type="ECO:0000256" key="1">
    <source>
        <dbReference type="SAM" id="MobiDB-lite"/>
    </source>
</evidence>
<protein>
    <submittedName>
        <fullName evidence="2">Uncharacterized protein</fullName>
    </submittedName>
</protein>
<comment type="caution">
    <text evidence="2">The sequence shown here is derived from an EMBL/GenBank/DDBJ whole genome shotgun (WGS) entry which is preliminary data.</text>
</comment>
<evidence type="ECO:0000313" key="3">
    <source>
        <dbReference type="Proteomes" id="UP001195483"/>
    </source>
</evidence>
<dbReference type="EMBL" id="JAEAOA010001763">
    <property type="protein sequence ID" value="KAK3597806.1"/>
    <property type="molecule type" value="Genomic_DNA"/>
</dbReference>
<reference evidence="2" key="1">
    <citation type="journal article" date="2021" name="Genome Biol. Evol.">
        <title>A High-Quality Reference Genome for a Parasitic Bivalve with Doubly Uniparental Inheritance (Bivalvia: Unionida).</title>
        <authorList>
            <person name="Smith C.H."/>
        </authorList>
    </citation>
    <scope>NUCLEOTIDE SEQUENCE</scope>
    <source>
        <strain evidence="2">CHS0354</strain>
    </source>
</reference>
<dbReference type="AlphaFoldDB" id="A0AAE0STT4"/>
<reference evidence="2" key="3">
    <citation type="submission" date="2023-05" db="EMBL/GenBank/DDBJ databases">
        <authorList>
            <person name="Smith C.H."/>
        </authorList>
    </citation>
    <scope>NUCLEOTIDE SEQUENCE</scope>
    <source>
        <strain evidence="2">CHS0354</strain>
        <tissue evidence="2">Mantle</tissue>
    </source>
</reference>